<evidence type="ECO:0000256" key="7">
    <source>
        <dbReference type="ARBA" id="ARBA00023141"/>
    </source>
</evidence>
<dbReference type="NCBIfam" id="TIGR01245">
    <property type="entry name" value="trpD"/>
    <property type="match status" value="1"/>
</dbReference>
<keyword evidence="3" id="KW-0028">Amino-acid biosynthesis</keyword>
<dbReference type="AlphaFoldDB" id="A0A6J7R0W1"/>
<dbReference type="EC" id="2.4.2.18" evidence="2"/>
<proteinExistence type="inferred from homology"/>
<dbReference type="Gene3D" id="1.20.970.10">
    <property type="entry name" value="Transferase, Pyrimidine Nucleoside Phosphorylase, Chain C"/>
    <property type="match status" value="1"/>
</dbReference>
<feature type="domain" description="Glycosyl transferase family 3" evidence="9">
    <location>
        <begin position="83"/>
        <end position="327"/>
    </location>
</feature>
<dbReference type="FunFam" id="3.40.1030.10:FF:000002">
    <property type="entry name" value="Anthranilate phosphoribosyltransferase"/>
    <property type="match status" value="1"/>
</dbReference>
<keyword evidence="7" id="KW-0057">Aromatic amino acid biosynthesis</keyword>
<evidence type="ECO:0000256" key="1">
    <source>
        <dbReference type="ARBA" id="ARBA00004907"/>
    </source>
</evidence>
<comment type="pathway">
    <text evidence="1">Amino-acid biosynthesis; L-tryptophan biosynthesis; L-tryptophan from chorismate: step 2/5.</text>
</comment>
<gene>
    <name evidence="11" type="ORF">UFOPK3992_01813</name>
</gene>
<keyword evidence="6" id="KW-0822">Tryptophan biosynthesis</keyword>
<dbReference type="PANTHER" id="PTHR43285:SF2">
    <property type="entry name" value="ANTHRANILATE PHOSPHORIBOSYLTRANSFERASE"/>
    <property type="match status" value="1"/>
</dbReference>
<dbReference type="Pfam" id="PF00591">
    <property type="entry name" value="Glycos_transf_3"/>
    <property type="match status" value="1"/>
</dbReference>
<dbReference type="PANTHER" id="PTHR43285">
    <property type="entry name" value="ANTHRANILATE PHOSPHORIBOSYLTRANSFERASE"/>
    <property type="match status" value="1"/>
</dbReference>
<evidence type="ECO:0000256" key="3">
    <source>
        <dbReference type="ARBA" id="ARBA00022605"/>
    </source>
</evidence>
<evidence type="ECO:0000256" key="5">
    <source>
        <dbReference type="ARBA" id="ARBA00022679"/>
    </source>
</evidence>
<feature type="region of interest" description="Disordered" evidence="8">
    <location>
        <begin position="319"/>
        <end position="340"/>
    </location>
</feature>
<dbReference type="SUPFAM" id="SSF47648">
    <property type="entry name" value="Nucleoside phosphorylase/phosphoribosyltransferase N-terminal domain"/>
    <property type="match status" value="1"/>
</dbReference>
<keyword evidence="5" id="KW-0808">Transferase</keyword>
<evidence type="ECO:0000256" key="8">
    <source>
        <dbReference type="SAM" id="MobiDB-lite"/>
    </source>
</evidence>
<dbReference type="InterPro" id="IPR005940">
    <property type="entry name" value="Anthranilate_Pribosyl_Tfrase"/>
</dbReference>
<dbReference type="Gene3D" id="3.40.1030.10">
    <property type="entry name" value="Nucleoside phosphorylase/phosphoribosyltransferase catalytic domain"/>
    <property type="match status" value="1"/>
</dbReference>
<evidence type="ECO:0000256" key="4">
    <source>
        <dbReference type="ARBA" id="ARBA00022676"/>
    </source>
</evidence>
<evidence type="ECO:0000259" key="10">
    <source>
        <dbReference type="Pfam" id="PF02885"/>
    </source>
</evidence>
<keyword evidence="4" id="KW-0328">Glycosyltransferase</keyword>
<dbReference type="InterPro" id="IPR035902">
    <property type="entry name" value="Nuc_phospho_transferase"/>
</dbReference>
<dbReference type="GO" id="GO:0004048">
    <property type="term" value="F:anthranilate phosphoribosyltransferase activity"/>
    <property type="evidence" value="ECO:0007669"/>
    <property type="project" value="UniProtKB-EC"/>
</dbReference>
<dbReference type="InterPro" id="IPR036320">
    <property type="entry name" value="Glycosyl_Trfase_fam3_N_dom_sf"/>
</dbReference>
<sequence length="378" mass="38102">MSTPLAEDSWPAVLATLIARQHLPRGQAEWAMSEVMSGSASDAQIAAFVVGLRAKGEDPDEVVGLVEGMLAHSVGIEVTGLSLDVVGTGGDHANLVNISTMSAIVAAAAGARVIKHGNRAASSACGSADVLEELGVVLGLAPAGVVECVETLGIGFCFAPTFHPAMRHAAAARRELGIPTVFNILGPLANPARPSASLVGCADPRLTWVMAQVLVAHGQRALVVRGDDGLDEVSTSTTTRVWDATRGDGSVIEGSLDPRELGIRAPGVGELVGGNAALNASIARAVLEGRVDGSLAAVADSVALNTAMALVADAAARGSDEGAGGARAGDPGAGDPGASLEDRVRPHLELVREVMASGAPAALLDRWVALSAALQSAD</sequence>
<dbReference type="InterPro" id="IPR000312">
    <property type="entry name" value="Glycosyl_Trfase_fam3"/>
</dbReference>
<dbReference type="HAMAP" id="MF_00211">
    <property type="entry name" value="TrpD"/>
    <property type="match status" value="1"/>
</dbReference>
<dbReference type="GO" id="GO:0005829">
    <property type="term" value="C:cytosol"/>
    <property type="evidence" value="ECO:0007669"/>
    <property type="project" value="TreeGrafter"/>
</dbReference>
<protein>
    <recommendedName>
        <fullName evidence="2">anthranilate phosphoribosyltransferase</fullName>
        <ecNumber evidence="2">2.4.2.18</ecNumber>
    </recommendedName>
</protein>
<feature type="compositionally biased region" description="Gly residues" evidence="8">
    <location>
        <begin position="321"/>
        <end position="335"/>
    </location>
</feature>
<dbReference type="GO" id="GO:0000162">
    <property type="term" value="P:L-tryptophan biosynthetic process"/>
    <property type="evidence" value="ECO:0007669"/>
    <property type="project" value="UniProtKB-KW"/>
</dbReference>
<reference evidence="11" key="1">
    <citation type="submission" date="2020-05" db="EMBL/GenBank/DDBJ databases">
        <authorList>
            <person name="Chiriac C."/>
            <person name="Salcher M."/>
            <person name="Ghai R."/>
            <person name="Kavagutti S V."/>
        </authorList>
    </citation>
    <scope>NUCLEOTIDE SEQUENCE</scope>
</reference>
<name>A0A6J7R0W1_9ZZZZ</name>
<dbReference type="SUPFAM" id="SSF52418">
    <property type="entry name" value="Nucleoside phosphorylase/phosphoribosyltransferase catalytic domain"/>
    <property type="match status" value="1"/>
</dbReference>
<evidence type="ECO:0000256" key="2">
    <source>
        <dbReference type="ARBA" id="ARBA00011948"/>
    </source>
</evidence>
<dbReference type="Pfam" id="PF02885">
    <property type="entry name" value="Glycos_trans_3N"/>
    <property type="match status" value="1"/>
</dbReference>
<dbReference type="InterPro" id="IPR017459">
    <property type="entry name" value="Glycosyl_Trfase_fam3_N_dom"/>
</dbReference>
<evidence type="ECO:0000256" key="6">
    <source>
        <dbReference type="ARBA" id="ARBA00022822"/>
    </source>
</evidence>
<evidence type="ECO:0000259" key="9">
    <source>
        <dbReference type="Pfam" id="PF00591"/>
    </source>
</evidence>
<accession>A0A6J7R0W1</accession>
<dbReference type="EMBL" id="CAFBOZ010000315">
    <property type="protein sequence ID" value="CAB5022825.1"/>
    <property type="molecule type" value="Genomic_DNA"/>
</dbReference>
<organism evidence="11">
    <name type="scientific">freshwater metagenome</name>
    <dbReference type="NCBI Taxonomy" id="449393"/>
    <lineage>
        <taxon>unclassified sequences</taxon>
        <taxon>metagenomes</taxon>
        <taxon>ecological metagenomes</taxon>
    </lineage>
</organism>
<evidence type="ECO:0000313" key="11">
    <source>
        <dbReference type="EMBL" id="CAB5022825.1"/>
    </source>
</evidence>
<feature type="domain" description="Glycosyl transferase family 3 N-terminal" evidence="10">
    <location>
        <begin position="13"/>
        <end position="72"/>
    </location>
</feature>